<dbReference type="Pfam" id="PF08241">
    <property type="entry name" value="Methyltransf_11"/>
    <property type="match status" value="1"/>
</dbReference>
<evidence type="ECO:0000313" key="2">
    <source>
        <dbReference type="EMBL" id="MCL6730148.1"/>
    </source>
</evidence>
<keyword evidence="2" id="KW-0489">Methyltransferase</keyword>
<dbReference type="RefSeq" id="WP_249831650.1">
    <property type="nucleotide sequence ID" value="NZ_JAMGBE010000003.1"/>
</dbReference>
<keyword evidence="2" id="KW-0808">Transferase</keyword>
<dbReference type="SUPFAM" id="SSF53335">
    <property type="entry name" value="S-adenosyl-L-methionine-dependent methyltransferases"/>
    <property type="match status" value="1"/>
</dbReference>
<dbReference type="PANTHER" id="PTHR43591">
    <property type="entry name" value="METHYLTRANSFERASE"/>
    <property type="match status" value="1"/>
</dbReference>
<evidence type="ECO:0000259" key="1">
    <source>
        <dbReference type="Pfam" id="PF08241"/>
    </source>
</evidence>
<proteinExistence type="predicted"/>
<organism evidence="2 3">
    <name type="scientific">Sphingomonas hankyongi</name>
    <dbReference type="NCBI Taxonomy" id="2908209"/>
    <lineage>
        <taxon>Bacteria</taxon>
        <taxon>Pseudomonadati</taxon>
        <taxon>Pseudomonadota</taxon>
        <taxon>Alphaproteobacteria</taxon>
        <taxon>Sphingomonadales</taxon>
        <taxon>Sphingomonadaceae</taxon>
        <taxon>Sphingomonas</taxon>
    </lineage>
</organism>
<dbReference type="GO" id="GO:0008168">
    <property type="term" value="F:methyltransferase activity"/>
    <property type="evidence" value="ECO:0007669"/>
    <property type="project" value="UniProtKB-KW"/>
</dbReference>
<dbReference type="Gene3D" id="3.40.50.150">
    <property type="entry name" value="Vaccinia Virus protein VP39"/>
    <property type="match status" value="1"/>
</dbReference>
<dbReference type="Proteomes" id="UP001165342">
    <property type="component" value="Unassembled WGS sequence"/>
</dbReference>
<dbReference type="InterPro" id="IPR029063">
    <property type="entry name" value="SAM-dependent_MTases_sf"/>
</dbReference>
<name>A0ABT0S2R7_9SPHN</name>
<evidence type="ECO:0000313" key="3">
    <source>
        <dbReference type="Proteomes" id="UP001165342"/>
    </source>
</evidence>
<gene>
    <name evidence="2" type="ORF">LZ538_08800</name>
</gene>
<sequence>MTRVQRSGNLDRPTVSGFGAEWAAFDQSLLPPDDLKDQFGDYFGIFPFETLPAEAEGFDLGCGSGRWASQVAPRVGLLHCIDPAEEALAVAQRQLALFDNARFHLASVDSIPLPDESQDFGYCLGVLHHVPDTAAGMRDAVRKLKKGAPFLVYIYYALDDRPIWFRALWRTSNAGRKLISRLPFVAKKAVSELIAAGVYWPLARGAALFERWGANVHNWPLNWYRHGSYYRMRTDALDRFGTRLEQRFTRQEIEQMMRSAGLDGIRFSERAPFWVACGRRFA</sequence>
<dbReference type="CDD" id="cd02440">
    <property type="entry name" value="AdoMet_MTases"/>
    <property type="match status" value="1"/>
</dbReference>
<feature type="domain" description="Methyltransferase type 11" evidence="1">
    <location>
        <begin position="59"/>
        <end position="150"/>
    </location>
</feature>
<keyword evidence="3" id="KW-1185">Reference proteome</keyword>
<dbReference type="EMBL" id="JAMGBE010000003">
    <property type="protein sequence ID" value="MCL6730148.1"/>
    <property type="molecule type" value="Genomic_DNA"/>
</dbReference>
<reference evidence="2" key="1">
    <citation type="submission" date="2022-05" db="EMBL/GenBank/DDBJ databases">
        <authorList>
            <person name="Jo J.-H."/>
            <person name="Im W.-T."/>
        </authorList>
    </citation>
    <scope>NUCLEOTIDE SEQUENCE</scope>
    <source>
        <strain evidence="2">SE220</strain>
    </source>
</reference>
<dbReference type="GO" id="GO:0032259">
    <property type="term" value="P:methylation"/>
    <property type="evidence" value="ECO:0007669"/>
    <property type="project" value="UniProtKB-KW"/>
</dbReference>
<protein>
    <submittedName>
        <fullName evidence="2">Class I SAM-dependent methyltransferase</fullName>
    </submittedName>
</protein>
<comment type="caution">
    <text evidence="2">The sequence shown here is derived from an EMBL/GenBank/DDBJ whole genome shotgun (WGS) entry which is preliminary data.</text>
</comment>
<accession>A0ABT0S2R7</accession>
<dbReference type="InterPro" id="IPR013216">
    <property type="entry name" value="Methyltransf_11"/>
</dbReference>